<evidence type="ECO:0008006" key="5">
    <source>
        <dbReference type="Google" id="ProtNLM"/>
    </source>
</evidence>
<dbReference type="Gene3D" id="3.40.50.300">
    <property type="entry name" value="P-loop containing nucleotide triphosphate hydrolases"/>
    <property type="match status" value="1"/>
</dbReference>
<feature type="domain" description="AAA" evidence="1">
    <location>
        <begin position="42"/>
        <end position="173"/>
    </location>
</feature>
<dbReference type="InterPro" id="IPR025420">
    <property type="entry name" value="DUF4143"/>
</dbReference>
<dbReference type="Proteomes" id="UP000230088">
    <property type="component" value="Unassembled WGS sequence"/>
</dbReference>
<evidence type="ECO:0000313" key="4">
    <source>
        <dbReference type="Proteomes" id="UP000230088"/>
    </source>
</evidence>
<accession>A0A2H0YL85</accession>
<dbReference type="PANTHER" id="PTHR33295">
    <property type="entry name" value="ATPASE"/>
    <property type="match status" value="1"/>
</dbReference>
<reference evidence="4" key="1">
    <citation type="submission" date="2017-09" db="EMBL/GenBank/DDBJ databases">
        <title>Depth-based differentiation of microbial function through sediment-hosted aquifers and enrichment of novel symbionts in the deep terrestrial subsurface.</title>
        <authorList>
            <person name="Probst A.J."/>
            <person name="Ladd B."/>
            <person name="Jarett J.K."/>
            <person name="Geller-Mcgrath D.E."/>
            <person name="Sieber C.M.K."/>
            <person name="Emerson J.B."/>
            <person name="Anantharaman K."/>
            <person name="Thomas B.C."/>
            <person name="Malmstrom R."/>
            <person name="Stieglmeier M."/>
            <person name="Klingl A."/>
            <person name="Woyke T."/>
            <person name="Ryan C.M."/>
            <person name="Banfield J.F."/>
        </authorList>
    </citation>
    <scope>NUCLEOTIDE SEQUENCE [LARGE SCALE GENOMIC DNA]</scope>
</reference>
<dbReference type="Pfam" id="PF13173">
    <property type="entry name" value="AAA_14"/>
    <property type="match status" value="1"/>
</dbReference>
<feature type="domain" description="DUF4143" evidence="2">
    <location>
        <begin position="232"/>
        <end position="373"/>
    </location>
</feature>
<sequence>MDISQLAQFNPWWTEKAVPTALLGSQKRPYFGLVKKNLENKFIILLYGLRRVGKTTILYQTIQEILSKSINPLSIFYFSFDEQVAGIKEVIDLYEEKVVKTKTSKEKYFFFFDEIQKVEDWQNQIKILYDTHPGLKIFISGSSSLSLQKQASESLAGRLIDILVKPLSFGEFLDWQNIRIDAKNPEVYQTSAQPLLMDYLRKGGFPEITFEKENELIKTYLKNAILERILYRDLPQEFGLKDIELLKTLIELFARHPGMIVNINNLSRDLARSKITIANYLEYLKYAMLIREVKNIRPGFLTTSRKGKKIYPTTTALGFVFQNDFYNEANLQHIAETAVANQLDAQYYYKNSFEVDFVQRSNGQILPIEVKYGKPDQTQLVKFQKKFKIQKAILVTKDYFQLNKNGIDSLPLWFFLAQ</sequence>
<proteinExistence type="predicted"/>
<dbReference type="PANTHER" id="PTHR33295:SF8">
    <property type="entry name" value="AAA+ ATPASE DOMAIN-CONTAINING PROTEIN"/>
    <property type="match status" value="1"/>
</dbReference>
<dbReference type="Pfam" id="PF13635">
    <property type="entry name" value="DUF4143"/>
    <property type="match status" value="1"/>
</dbReference>
<protein>
    <recommendedName>
        <fullName evidence="5">AAA+ ATPase domain-containing protein</fullName>
    </recommendedName>
</protein>
<evidence type="ECO:0000259" key="2">
    <source>
        <dbReference type="Pfam" id="PF13635"/>
    </source>
</evidence>
<organism evidence="3 4">
    <name type="scientific">Candidatus Nealsonbacteria bacterium CG08_land_8_20_14_0_20_38_20</name>
    <dbReference type="NCBI Taxonomy" id="1974705"/>
    <lineage>
        <taxon>Bacteria</taxon>
        <taxon>Candidatus Nealsoniibacteriota</taxon>
    </lineage>
</organism>
<comment type="caution">
    <text evidence="3">The sequence shown here is derived from an EMBL/GenBank/DDBJ whole genome shotgun (WGS) entry which is preliminary data.</text>
</comment>
<evidence type="ECO:0000259" key="1">
    <source>
        <dbReference type="Pfam" id="PF13173"/>
    </source>
</evidence>
<dbReference type="InterPro" id="IPR027417">
    <property type="entry name" value="P-loop_NTPase"/>
</dbReference>
<dbReference type="EMBL" id="PEYD01000054">
    <property type="protein sequence ID" value="PIS39267.1"/>
    <property type="molecule type" value="Genomic_DNA"/>
</dbReference>
<dbReference type="InterPro" id="IPR041682">
    <property type="entry name" value="AAA_14"/>
</dbReference>
<name>A0A2H0YL85_9BACT</name>
<gene>
    <name evidence="3" type="ORF">COT33_02870</name>
</gene>
<evidence type="ECO:0000313" key="3">
    <source>
        <dbReference type="EMBL" id="PIS39267.1"/>
    </source>
</evidence>
<dbReference type="AlphaFoldDB" id="A0A2H0YL85"/>
<dbReference type="SUPFAM" id="SSF52540">
    <property type="entry name" value="P-loop containing nucleoside triphosphate hydrolases"/>
    <property type="match status" value="1"/>
</dbReference>